<feature type="region of interest" description="Disordered" evidence="9">
    <location>
        <begin position="1105"/>
        <end position="1129"/>
    </location>
</feature>
<gene>
    <name evidence="12" type="ORF">GSTENG00035759001</name>
</gene>
<dbReference type="SMART" id="SM00248">
    <property type="entry name" value="ANK"/>
    <property type="match status" value="3"/>
</dbReference>
<dbReference type="Gene3D" id="1.10.238.10">
    <property type="entry name" value="EF-hand"/>
    <property type="match status" value="1"/>
</dbReference>
<feature type="domain" description="EF-hand" evidence="10">
    <location>
        <begin position="96"/>
        <end position="131"/>
    </location>
</feature>
<feature type="domain" description="Tudor" evidence="11">
    <location>
        <begin position="470"/>
        <end position="530"/>
    </location>
</feature>
<dbReference type="Gene3D" id="1.25.40.20">
    <property type="entry name" value="Ankyrin repeat-containing domain"/>
    <property type="match status" value="1"/>
</dbReference>
<keyword evidence="8" id="KW-0040">ANK repeat</keyword>
<dbReference type="InterPro" id="IPR036770">
    <property type="entry name" value="Ankyrin_rpt-contain_sf"/>
</dbReference>
<feature type="region of interest" description="Disordered" evidence="9">
    <location>
        <begin position="1314"/>
        <end position="1339"/>
    </location>
</feature>
<evidence type="ECO:0000256" key="8">
    <source>
        <dbReference type="PROSITE-ProRule" id="PRU00023"/>
    </source>
</evidence>
<dbReference type="InterPro" id="IPR035437">
    <property type="entry name" value="SNase_OB-fold_sf"/>
</dbReference>
<keyword evidence="4" id="KW-0677">Repeat</keyword>
<dbReference type="KEGG" id="tng:GSTEN00035759G001"/>
<dbReference type="InterPro" id="IPR002999">
    <property type="entry name" value="Tudor"/>
</dbReference>
<dbReference type="InterPro" id="IPR018247">
    <property type="entry name" value="EF_Hand_1_Ca_BS"/>
</dbReference>
<feature type="region of interest" description="Disordered" evidence="9">
    <location>
        <begin position="1699"/>
        <end position="1722"/>
    </location>
</feature>
<dbReference type="FunFam" id="1.10.238.10:FF:000009">
    <property type="entry name" value="Visinin-like protein 1"/>
    <property type="match status" value="1"/>
</dbReference>
<dbReference type="FunFam" id="2.30.30.140:FF:000018">
    <property type="entry name" value="Serine/threonine-protein kinase 31"/>
    <property type="match status" value="1"/>
</dbReference>
<comment type="function">
    <text evidence="7">May be involved in the calcium-dependent regulation of rhodopsin phosphorylation. Binds three calcium ions.</text>
</comment>
<keyword evidence="3" id="KW-0479">Metal-binding</keyword>
<evidence type="ECO:0000256" key="6">
    <source>
        <dbReference type="ARBA" id="ARBA00023288"/>
    </source>
</evidence>
<evidence type="ECO:0000256" key="9">
    <source>
        <dbReference type="SAM" id="MobiDB-lite"/>
    </source>
</evidence>
<dbReference type="SMART" id="SM00054">
    <property type="entry name" value="EFh"/>
    <property type="match status" value="3"/>
</dbReference>
<feature type="domain" description="EF-hand" evidence="10">
    <location>
        <begin position="146"/>
        <end position="181"/>
    </location>
</feature>
<dbReference type="InterPro" id="IPR050621">
    <property type="entry name" value="Tudor_domain_containing"/>
</dbReference>
<evidence type="ECO:0000256" key="2">
    <source>
        <dbReference type="ARBA" id="ARBA00022707"/>
    </source>
</evidence>
<dbReference type="EMBL" id="CAAE01015123">
    <property type="protein sequence ID" value="CAG13205.1"/>
    <property type="molecule type" value="Genomic_DNA"/>
</dbReference>
<dbReference type="PRINTS" id="PR00450">
    <property type="entry name" value="RECOVERIN"/>
</dbReference>
<dbReference type="PROSITE" id="PS50222">
    <property type="entry name" value="EF_HAND_2"/>
    <property type="match status" value="3"/>
</dbReference>
<dbReference type="SUPFAM" id="SSF48403">
    <property type="entry name" value="Ankyrin repeat"/>
    <property type="match status" value="1"/>
</dbReference>
<evidence type="ECO:0000256" key="1">
    <source>
        <dbReference type="ARBA" id="ARBA00006049"/>
    </source>
</evidence>
<dbReference type="CDD" id="cd20420">
    <property type="entry name" value="Tudor_TDRD6_rpt1"/>
    <property type="match status" value="1"/>
</dbReference>
<feature type="domain" description="Tudor" evidence="11">
    <location>
        <begin position="1399"/>
        <end position="1457"/>
    </location>
</feature>
<dbReference type="InterPro" id="IPR011992">
    <property type="entry name" value="EF-hand-dom_pair"/>
</dbReference>
<name>Q4REH7_TETNG</name>
<comment type="similarity">
    <text evidence="1">Belongs to the recoverin family.</text>
</comment>
<organism evidence="12">
    <name type="scientific">Tetraodon nigroviridis</name>
    <name type="common">Spotted green pufferfish</name>
    <name type="synonym">Chelonodon nigroviridis</name>
    <dbReference type="NCBI Taxonomy" id="99883"/>
    <lineage>
        <taxon>Eukaryota</taxon>
        <taxon>Metazoa</taxon>
        <taxon>Chordata</taxon>
        <taxon>Craniata</taxon>
        <taxon>Vertebrata</taxon>
        <taxon>Euteleostomi</taxon>
        <taxon>Actinopterygii</taxon>
        <taxon>Neopterygii</taxon>
        <taxon>Teleostei</taxon>
        <taxon>Neoteleostei</taxon>
        <taxon>Acanthomorphata</taxon>
        <taxon>Eupercaria</taxon>
        <taxon>Tetraodontiformes</taxon>
        <taxon>Tetradontoidea</taxon>
        <taxon>Tetraodontidae</taxon>
        <taxon>Tetraodon</taxon>
    </lineage>
</organism>
<dbReference type="OrthoDB" id="9989103at2759"/>
<evidence type="ECO:0000256" key="7">
    <source>
        <dbReference type="ARBA" id="ARBA00037437"/>
    </source>
</evidence>
<dbReference type="PROSITE" id="PS50088">
    <property type="entry name" value="ANK_REPEAT"/>
    <property type="match status" value="3"/>
</dbReference>
<dbReference type="Pfam" id="PF12796">
    <property type="entry name" value="Ank_2"/>
    <property type="match status" value="1"/>
</dbReference>
<dbReference type="SUPFAM" id="SSF63748">
    <property type="entry name" value="Tudor/PWWP/MBT"/>
    <property type="match status" value="6"/>
</dbReference>
<dbReference type="InterPro" id="IPR047444">
    <property type="entry name" value="Tudor_TDRD6_rpt1"/>
</dbReference>
<evidence type="ECO:0000256" key="5">
    <source>
        <dbReference type="ARBA" id="ARBA00022837"/>
    </source>
</evidence>
<dbReference type="GO" id="GO:0005509">
    <property type="term" value="F:calcium ion binding"/>
    <property type="evidence" value="ECO:0007669"/>
    <property type="project" value="InterPro"/>
</dbReference>
<reference evidence="12" key="2">
    <citation type="submission" date="2004-02" db="EMBL/GenBank/DDBJ databases">
        <authorList>
            <consortium name="Genoscope"/>
            <consortium name="Whitehead Institute Centre for Genome Research"/>
        </authorList>
    </citation>
    <scope>NUCLEOTIDE SEQUENCE</scope>
</reference>
<feature type="compositionally biased region" description="Polar residues" evidence="9">
    <location>
        <begin position="639"/>
        <end position="651"/>
    </location>
</feature>
<dbReference type="Gene3D" id="2.40.50.90">
    <property type="match status" value="3"/>
</dbReference>
<evidence type="ECO:0000259" key="11">
    <source>
        <dbReference type="PROSITE" id="PS50304"/>
    </source>
</evidence>
<feature type="domain" description="Tudor" evidence="11">
    <location>
        <begin position="725"/>
        <end position="784"/>
    </location>
</feature>
<evidence type="ECO:0000259" key="10">
    <source>
        <dbReference type="PROSITE" id="PS50222"/>
    </source>
</evidence>
<dbReference type="PROSITE" id="PS00018">
    <property type="entry name" value="EF_HAND_1"/>
    <property type="match status" value="3"/>
</dbReference>
<protein>
    <submittedName>
        <fullName evidence="12">(spotted green pufferfish) hypothetical protein</fullName>
    </submittedName>
</protein>
<dbReference type="Pfam" id="PF00036">
    <property type="entry name" value="EF-hand_1"/>
    <property type="match status" value="1"/>
</dbReference>
<dbReference type="SUPFAM" id="SSF47473">
    <property type="entry name" value="EF-hand"/>
    <property type="match status" value="1"/>
</dbReference>
<dbReference type="PROSITE" id="PS50297">
    <property type="entry name" value="ANK_REP_REGION"/>
    <property type="match status" value="2"/>
</dbReference>
<dbReference type="Pfam" id="PF00567">
    <property type="entry name" value="TUDOR"/>
    <property type="match status" value="6"/>
</dbReference>
<dbReference type="Pfam" id="PF13499">
    <property type="entry name" value="EF-hand_7"/>
    <property type="match status" value="1"/>
</dbReference>
<dbReference type="PANTHER" id="PTHR22948:SF15">
    <property type="entry name" value="TUDOR DOMAIN-CONTAINING PROTEIN 6"/>
    <property type="match status" value="1"/>
</dbReference>
<dbReference type="SMART" id="SM00333">
    <property type="entry name" value="TUDOR"/>
    <property type="match status" value="6"/>
</dbReference>
<evidence type="ECO:0000313" key="12">
    <source>
        <dbReference type="EMBL" id="CAG13205.1"/>
    </source>
</evidence>
<dbReference type="PANTHER" id="PTHR22948">
    <property type="entry name" value="TUDOR DOMAIN CONTAINING PROTEIN"/>
    <property type="match status" value="1"/>
</dbReference>
<feature type="repeat" description="ANK" evidence="8">
    <location>
        <begin position="1556"/>
        <end position="1589"/>
    </location>
</feature>
<dbReference type="CDD" id="cd00051">
    <property type="entry name" value="EFh"/>
    <property type="match status" value="2"/>
</dbReference>
<dbReference type="InterPro" id="IPR002110">
    <property type="entry name" value="Ankyrin_rpt"/>
</dbReference>
<evidence type="ECO:0000256" key="3">
    <source>
        <dbReference type="ARBA" id="ARBA00022723"/>
    </source>
</evidence>
<evidence type="ECO:0000256" key="4">
    <source>
        <dbReference type="ARBA" id="ARBA00022737"/>
    </source>
</evidence>
<feature type="region of interest" description="Disordered" evidence="9">
    <location>
        <begin position="1060"/>
        <end position="1082"/>
    </location>
</feature>
<feature type="domain" description="Tudor" evidence="11">
    <location>
        <begin position="1180"/>
        <end position="1238"/>
    </location>
</feature>
<feature type="region of interest" description="Disordered" evidence="9">
    <location>
        <begin position="625"/>
        <end position="651"/>
    </location>
</feature>
<keyword evidence="5" id="KW-0106">Calcium</keyword>
<feature type="domain" description="EF-hand" evidence="10">
    <location>
        <begin position="60"/>
        <end position="95"/>
    </location>
</feature>
<sequence>MGKQNSKLTPEVMEDLVKNTEFNEHELKQWYKGFLKDCPTGRLNLEEFQQLYVKFFPYGDASKFAQHAFRTFDKNGDGTIDFREFICALSITSRGSFEQKLNWAFNMYDLDGDGKITRVEMLEIIEAIYKMVGTVIMMKMNEDGLTPEQRVDKIFSKMDKNNDDQISLDEFKEAAKSDPSIVLLLQCDMQKGIKTASLTMSSIPGLPAKGSVVSVLVARVNLRGCGLVELWVHMDDGRKHVYQQMTEDIQSPGRMFTGSEGTSGDFCLVCVGGIWHRARIVSVESENYKVFLIDQGQSHVTTGKSLAWGRRDSFSLPPEIEPCVLADVLIVENQSERAETYLQSLPGKTLEALVRDLLTAARIVVLEVPAVARELCEAGLAKKIPADEFGNLVQKRQEKNPNGSSHCPERGRYLYPALLANTFEYVTVTEVIDPLRFYCRLLIFSSALEMLSDELQQHYEGSSDCAAAPPAAGGDPCAAKGSDGRWHRSALKENMAAAGAGVEVTHVDEGKTEVVPVGRIRPLHEKFLRMPVVTYPCGLDGVKESETGWRKEQIDSLKALILRRDVLATFSRHVTPAGAYGVVLYANDAACLNRCFLEKASSAADPKASRESFPPFFLGMKVQEAPTNTGKRPPRNDAAVSNGSDSSHVQNGADSLLHLNRHSAVFLTEETAASEGVFAVGRSIGVKVTYVENPNKFWCQSTEKSSSLRRLMQNLQSHYAFGHPQPIVESVCVARSPDDGMWYRARIMAGPRSPVVDVRLVDYGAVQKVPLRDVRPIDPAFLRLSAQAFPCCILGGRSPSDPAATAGSPAASRKLDDPNAELRCVVKAVTVDEEGLLLNVVDIETPPDGAGKLGALNRVKEEGNGVQFAPGDGYDDSTPDIEAGGKETVSVTSCRSLSHFYCNLQKNAPLFSKLNESIQQLVAQDRCKRGVFGPDRLCVAKHPDGRWCRGLAVENCGRIQVHFVDYGDTLVVKESDICSFPPEAAFAKSVPPQAVLLGLFDVPEDAPEEVSAWFAARAVGRTFAMSVVAKGEKGKLMVELFDGSVNVNGLIREMTERMGRQASLGASRPADQSDQSPRGDQFRDIFVQEGEKTLEAERRRLLDDTAGDRGSFLEEQPSFQTSAYGRPDVSPEQTREVFASCIVGPFYFWCQFNSTQELNSISALARAAGQSQGDPRFSLGLDPGRPCLALFSDDNQWYRAQVTRRHGDRLRVVFIDYGNEADVEVTSARALPRALLQRPPQAFLCSLGGFDESGGSWDDGVYDDFYHLLVDKPLKLSVLKIGQHSETGLPQHLVQIECEGEDIHERMKKYWNPLSKQDFPEERPEEDTLTRDGQTREKSNPVVYKQAAFSRNRKEEVYASCMVGPCFFWCQYANTEDLVRISQLCQEAGQTPPDGPAEAALPGAPCLALFSADSRWYRAQVMDGRGATVRVVFVDYGNEADVDAECVRPLPAALLAAAPQAFLCCLNGFEESKDSWRDDVCEDFYSLLVNKPLRATVLDTKTHPEVGIPQHTVQVELKDDVISGWLDVSTLMEGRCRQKARLAPGVQLSVATATARNMTELHQAAAAGDVDGVEALLLQKKCNPNQRDVDWSHKTALHWAAARGDTETVRVLIEHGARPCLKTVHGWTPAHYAAEFGRLAVLRLLHSLHAPVDKQDPCGDKPVRIAEVYGHEDCVAFLRRAEVESQAYRKVAAEKGISLDDSDEEWPEISKENEENRTSKPK</sequence>
<comment type="caution">
    <text evidence="12">The sequence shown here is derived from an EMBL/GenBank/DDBJ whole genome shotgun (WGS) entry which is preliminary data.</text>
</comment>
<dbReference type="Gene3D" id="2.30.30.140">
    <property type="match status" value="6"/>
</dbReference>
<proteinExistence type="inferred from homology"/>
<reference evidence="12" key="1">
    <citation type="journal article" date="2004" name="Nature">
        <title>Genome duplication in the teleost fish Tetraodon nigroviridis reveals the early vertebrate proto-karyotype.</title>
        <authorList>
            <person name="Jaillon O."/>
            <person name="Aury J.-M."/>
            <person name="Brunet F."/>
            <person name="Petit J.-L."/>
            <person name="Stange-Thomann N."/>
            <person name="Mauceli E."/>
            <person name="Bouneau L."/>
            <person name="Fischer C."/>
            <person name="Ozouf-Costaz C."/>
            <person name="Bernot A."/>
            <person name="Nicaud S."/>
            <person name="Jaffe D."/>
            <person name="Fisher S."/>
            <person name="Lutfalla G."/>
            <person name="Dossat C."/>
            <person name="Segurens B."/>
            <person name="Dasilva C."/>
            <person name="Salanoubat M."/>
            <person name="Levy M."/>
            <person name="Boudet N."/>
            <person name="Castellano S."/>
            <person name="Anthouard V."/>
            <person name="Jubin C."/>
            <person name="Castelli V."/>
            <person name="Katinka M."/>
            <person name="Vacherie B."/>
            <person name="Biemont C."/>
            <person name="Skalli Z."/>
            <person name="Cattolico L."/>
            <person name="Poulain J."/>
            <person name="De Berardinis V."/>
            <person name="Cruaud C."/>
            <person name="Duprat S."/>
            <person name="Brottier P."/>
            <person name="Coutanceau J.-P."/>
            <person name="Gouzy J."/>
            <person name="Parra G."/>
            <person name="Lardier G."/>
            <person name="Chapple C."/>
            <person name="McKernan K.J."/>
            <person name="McEwan P."/>
            <person name="Bosak S."/>
            <person name="Kellis M."/>
            <person name="Volff J.-N."/>
            <person name="Guigo R."/>
            <person name="Zody M.C."/>
            <person name="Mesirov J."/>
            <person name="Lindblad-Toh K."/>
            <person name="Birren B."/>
            <person name="Nusbaum C."/>
            <person name="Kahn D."/>
            <person name="Robinson-Rechavi M."/>
            <person name="Laudet V."/>
            <person name="Schachter V."/>
            <person name="Quetier F."/>
            <person name="Saurin W."/>
            <person name="Scarpelli C."/>
            <person name="Wincker P."/>
            <person name="Lander E.S."/>
            <person name="Weissenbach J."/>
            <person name="Roest Crollius H."/>
        </authorList>
    </citation>
    <scope>NUCLEOTIDE SEQUENCE [LARGE SCALE GENOMIC DNA]</scope>
</reference>
<feature type="compositionally biased region" description="Basic and acidic residues" evidence="9">
    <location>
        <begin position="1318"/>
        <end position="1339"/>
    </location>
</feature>
<keyword evidence="6" id="KW-0449">Lipoprotein</keyword>
<dbReference type="InterPro" id="IPR002048">
    <property type="entry name" value="EF_hand_dom"/>
</dbReference>
<keyword evidence="2" id="KW-0519">Myristate</keyword>
<feature type="compositionally biased region" description="Basic and acidic residues" evidence="9">
    <location>
        <begin position="1708"/>
        <end position="1722"/>
    </location>
</feature>
<feature type="repeat" description="ANK" evidence="8">
    <location>
        <begin position="1625"/>
        <end position="1657"/>
    </location>
</feature>
<feature type="repeat" description="ANK" evidence="8">
    <location>
        <begin position="1592"/>
        <end position="1624"/>
    </location>
</feature>
<dbReference type="PROSITE" id="PS50304">
    <property type="entry name" value="TUDOR"/>
    <property type="match status" value="4"/>
</dbReference>
<accession>Q4REH7</accession>